<evidence type="ECO:0000313" key="7">
    <source>
        <dbReference type="EMBL" id="SQI53283.1"/>
    </source>
</evidence>
<dbReference type="PANTHER" id="PTHR43214:SF44">
    <property type="entry name" value="TWO-COMPONENT RESPONSE REGULATOR"/>
    <property type="match status" value="1"/>
</dbReference>
<dbReference type="InterPro" id="IPR001789">
    <property type="entry name" value="Sig_transdc_resp-reg_receiver"/>
</dbReference>
<dbReference type="SMART" id="SM00448">
    <property type="entry name" value="REC"/>
    <property type="match status" value="1"/>
</dbReference>
<keyword evidence="4" id="KW-0804">Transcription</keyword>
<dbReference type="GO" id="GO:0006355">
    <property type="term" value="P:regulation of DNA-templated transcription"/>
    <property type="evidence" value="ECO:0007669"/>
    <property type="project" value="InterPro"/>
</dbReference>
<proteinExistence type="predicted"/>
<dbReference type="InterPro" id="IPR011006">
    <property type="entry name" value="CheY-like_superfamily"/>
</dbReference>
<feature type="modified residue" description="4-aspartylphosphate" evidence="5">
    <location>
        <position position="55"/>
    </location>
</feature>
<dbReference type="KEGG" id="blen:NCTC4824_00784"/>
<keyword evidence="8" id="KW-1185">Reference proteome</keyword>
<dbReference type="STRING" id="1348624.GCA_001591545_03474"/>
<dbReference type="RefSeq" id="WP_066145108.1">
    <property type="nucleotide sequence ID" value="NZ_CBCSGM010000007.1"/>
</dbReference>
<dbReference type="InterPro" id="IPR000792">
    <property type="entry name" value="Tscrpt_reg_LuxR_C"/>
</dbReference>
<evidence type="ECO:0000259" key="6">
    <source>
        <dbReference type="PROSITE" id="PS50110"/>
    </source>
</evidence>
<dbReference type="Pfam" id="PF00072">
    <property type="entry name" value="Response_reg"/>
    <property type="match status" value="1"/>
</dbReference>
<dbReference type="Proteomes" id="UP000249134">
    <property type="component" value="Chromosome 1"/>
</dbReference>
<keyword evidence="1 5" id="KW-0597">Phosphoprotein</keyword>
<feature type="domain" description="Response regulatory" evidence="6">
    <location>
        <begin position="5"/>
        <end position="123"/>
    </location>
</feature>
<organism evidence="7 8">
    <name type="scientific">Lederbergia lenta</name>
    <name type="common">Bacillus lentus</name>
    <dbReference type="NCBI Taxonomy" id="1467"/>
    <lineage>
        <taxon>Bacteria</taxon>
        <taxon>Bacillati</taxon>
        <taxon>Bacillota</taxon>
        <taxon>Bacilli</taxon>
        <taxon>Bacillales</taxon>
        <taxon>Bacillaceae</taxon>
        <taxon>Lederbergia</taxon>
    </lineage>
</organism>
<dbReference type="Pfam" id="PF00196">
    <property type="entry name" value="GerE"/>
    <property type="match status" value="1"/>
</dbReference>
<dbReference type="PRINTS" id="PR00038">
    <property type="entry name" value="HTHLUXR"/>
</dbReference>
<name>A0A2X4VQN7_LEDLE</name>
<dbReference type="SUPFAM" id="SSF52172">
    <property type="entry name" value="CheY-like"/>
    <property type="match status" value="1"/>
</dbReference>
<dbReference type="GO" id="GO:0000160">
    <property type="term" value="P:phosphorelay signal transduction system"/>
    <property type="evidence" value="ECO:0007669"/>
    <property type="project" value="InterPro"/>
</dbReference>
<dbReference type="Gene3D" id="3.40.50.2300">
    <property type="match status" value="1"/>
</dbReference>
<evidence type="ECO:0000256" key="5">
    <source>
        <dbReference type="PROSITE-ProRule" id="PRU00169"/>
    </source>
</evidence>
<evidence type="ECO:0000256" key="3">
    <source>
        <dbReference type="ARBA" id="ARBA00023125"/>
    </source>
</evidence>
<keyword evidence="2" id="KW-0805">Transcription regulation</keyword>
<evidence type="ECO:0000256" key="1">
    <source>
        <dbReference type="ARBA" id="ARBA00022553"/>
    </source>
</evidence>
<evidence type="ECO:0000256" key="4">
    <source>
        <dbReference type="ARBA" id="ARBA00023163"/>
    </source>
</evidence>
<evidence type="ECO:0000313" key="8">
    <source>
        <dbReference type="Proteomes" id="UP000249134"/>
    </source>
</evidence>
<dbReference type="PROSITE" id="PS50110">
    <property type="entry name" value="RESPONSE_REGULATORY"/>
    <property type="match status" value="1"/>
</dbReference>
<dbReference type="EMBL" id="LS483476">
    <property type="protein sequence ID" value="SQI53283.1"/>
    <property type="molecule type" value="Genomic_DNA"/>
</dbReference>
<sequence>MGKIRVMIVENDQSWMKVLSNCIGKENDMEVIEQISTKAGVLKDLCKEIDIVLMDVTLVENGDKVCGLEIASKLLHSGIQKIIFVTSLVEKEIILRSFDIGAANYVTKESYRDIPKVIREAYQDKICIRSDISTVLIDELRRERKVKVLSPAEREVYSLKEQGFNNRQISQKLYKSTETVKKQIRTIKSKIK</sequence>
<keyword evidence="3" id="KW-0238">DNA-binding</keyword>
<dbReference type="PANTHER" id="PTHR43214">
    <property type="entry name" value="TWO-COMPONENT RESPONSE REGULATOR"/>
    <property type="match status" value="1"/>
</dbReference>
<reference evidence="7 8" key="1">
    <citation type="submission" date="2018-06" db="EMBL/GenBank/DDBJ databases">
        <authorList>
            <consortium name="Pathogen Informatics"/>
            <person name="Doyle S."/>
        </authorList>
    </citation>
    <scope>NUCLEOTIDE SEQUENCE [LARGE SCALE GENOMIC DNA]</scope>
    <source>
        <strain evidence="7 8">NCTC4824</strain>
    </source>
</reference>
<dbReference type="InterPro" id="IPR039420">
    <property type="entry name" value="WalR-like"/>
</dbReference>
<dbReference type="AlphaFoldDB" id="A0A2X4VQN7"/>
<dbReference type="GO" id="GO:0003677">
    <property type="term" value="F:DNA binding"/>
    <property type="evidence" value="ECO:0007669"/>
    <property type="project" value="UniProtKB-KW"/>
</dbReference>
<protein>
    <submittedName>
        <fullName evidence="7">Two-component response regulator YhcZ, putative</fullName>
    </submittedName>
</protein>
<evidence type="ECO:0000256" key="2">
    <source>
        <dbReference type="ARBA" id="ARBA00023015"/>
    </source>
</evidence>
<gene>
    <name evidence="7" type="primary">vraR_1</name>
    <name evidence="7" type="ORF">NCTC4824_00784</name>
</gene>
<accession>A0A2X4VQN7</accession>